<name>A0A5N5QDC7_9AGAM</name>
<feature type="domain" description="CFEM" evidence="8">
    <location>
        <begin position="1"/>
        <end position="109"/>
    </location>
</feature>
<dbReference type="EMBL" id="SSOP01000269">
    <property type="protein sequence ID" value="KAB5589446.1"/>
    <property type="molecule type" value="Genomic_DNA"/>
</dbReference>
<dbReference type="GO" id="GO:0005576">
    <property type="term" value="C:extracellular region"/>
    <property type="evidence" value="ECO:0007669"/>
    <property type="project" value="UniProtKB-SubCell"/>
</dbReference>
<keyword evidence="6" id="KW-0472">Membrane</keyword>
<evidence type="ECO:0000256" key="7">
    <source>
        <dbReference type="SAM" id="SignalP"/>
    </source>
</evidence>
<dbReference type="SUPFAM" id="SSF53098">
    <property type="entry name" value="Ribonuclease H-like"/>
    <property type="match status" value="1"/>
</dbReference>
<feature type="region of interest" description="Disordered" evidence="5">
    <location>
        <begin position="165"/>
        <end position="218"/>
    </location>
</feature>
<organism evidence="9 10">
    <name type="scientific">Ceratobasidium theobromae</name>
    <dbReference type="NCBI Taxonomy" id="1582974"/>
    <lineage>
        <taxon>Eukaryota</taxon>
        <taxon>Fungi</taxon>
        <taxon>Dikarya</taxon>
        <taxon>Basidiomycota</taxon>
        <taxon>Agaricomycotina</taxon>
        <taxon>Agaricomycetes</taxon>
        <taxon>Cantharellales</taxon>
        <taxon>Ceratobasidiaceae</taxon>
        <taxon>Ceratobasidium</taxon>
    </lineage>
</organism>
<feature type="transmembrane region" description="Helical" evidence="6">
    <location>
        <begin position="471"/>
        <end position="495"/>
    </location>
</feature>
<dbReference type="InterPro" id="IPR012337">
    <property type="entry name" value="RNaseH-like_sf"/>
</dbReference>
<gene>
    <name evidence="9" type="ORF">CTheo_7114</name>
</gene>
<reference evidence="9 10" key="1">
    <citation type="journal article" date="2019" name="Fungal Biol. Biotechnol.">
        <title>Draft genome sequence of fastidious pathogen Ceratobasidium theobromae, which causes vascular-streak dieback in Theobroma cacao.</title>
        <authorList>
            <person name="Ali S.S."/>
            <person name="Asman A."/>
            <person name="Shao J."/>
            <person name="Firmansyah A.P."/>
            <person name="Susilo A.W."/>
            <person name="Rosmana A."/>
            <person name="McMahon P."/>
            <person name="Junaid M."/>
            <person name="Guest D."/>
            <person name="Kheng T.Y."/>
            <person name="Meinhardt L.W."/>
            <person name="Bailey B.A."/>
        </authorList>
    </citation>
    <scope>NUCLEOTIDE SEQUENCE [LARGE SCALE GENOMIC DNA]</scope>
    <source>
        <strain evidence="9 10">CT2</strain>
    </source>
</reference>
<feature type="region of interest" description="Disordered" evidence="5">
    <location>
        <begin position="735"/>
        <end position="761"/>
    </location>
</feature>
<feature type="transmembrane region" description="Helical" evidence="6">
    <location>
        <begin position="378"/>
        <end position="404"/>
    </location>
</feature>
<evidence type="ECO:0000313" key="9">
    <source>
        <dbReference type="EMBL" id="KAB5589446.1"/>
    </source>
</evidence>
<feature type="chain" id="PRO_5024278882" description="CFEM domain-containing protein" evidence="7">
    <location>
        <begin position="23"/>
        <end position="2126"/>
    </location>
</feature>
<keyword evidence="3 7" id="KW-0732">Signal</keyword>
<comment type="subcellular location">
    <subcellularLocation>
        <location evidence="1">Secreted</location>
    </subcellularLocation>
</comment>
<evidence type="ECO:0000259" key="8">
    <source>
        <dbReference type="PROSITE" id="PS52012"/>
    </source>
</evidence>
<sequence>MFHRLSLFVLIFSVLFVGVARAAWPSCASGCVVTADPGNCSLQGNACLCQNASYCNVTNNCFRDSCSAADWKAAYDQSVAMCADYGITSTIVVNPPPPKRTLAASERDFVPVYARVASALVKNSCWHFLRLFLKWDSSAPPEAVLGSWFMEMTTLLPTHFTNTSTWQQKTQNKGTGTGSPGFRQTHGRQHFPIPRTEHQARTPPGTGLQFEPPLDKGRESIPAWHSSTTYAQQPTPPPLKCHIVETPQEFDQPGAELDRDAQVWKTYVQESDRVDAERVDGWNKTLDVILIFVSEKRGKQRYFLKKIHGTGGLIFGYFDSVGCFVIESYKNLKQDSADVSASTLLMISQTLLIMANASHPANLPLPTSTEPTQFKAPLSAVLVNALWFLSLSLSVAVSLIAMLAKEWCFTFMSGRTGSPIAQARRRQQRWDGLVNWKMQEVLMVLPSLIHLALLLFAIGLSIFLWHIHLAVALPVVVIACVAVSIYVTCTVLPFIDNYCPYGTTLSRMYRRLYGIDIQPTSDDTKQDIVTGQTLHWMITNCETPRSVVGYEMIGKFTLPPVIMTLPVDTAEELQTLRELLLLLPAKCQSSGFTYPFQNFVLDDEWTELTGSVQGSVNHTLEVAFGSRANGAPIEFRSHGPDLVAVVDILASSITGSDGENPILIKWIADLTQAAKCIHTENQTGNETAIGASELSKRIRKFTEKRELIEQDAEIKGEAKKQRIEAKIATEKAKSRTEGSFTFDPNNLREIEGPVAPRKQGRKPIPILDKLTVLCEVISDPSKRRWRCAGPGCPHSYAEPRFLARVQAHAMECDYLPIALIEEAAAGSADRSLGSKLEALKSRRGLQKNSNHSTQPSVHQVVQNEGREQQSIRYQHNMLLAICCLSLPPSIIDSRKWKKMINQLDPKIECISASHLSTALIPAEAARIRLLSIETLRKHEHLTLSFDGATTRRNQSIYTVHVTVPDTREAHLLGGDEATGKSHTGEHLLAVVNSVGPMHFAAVTSDSAGNTRLARELLAERFPWLIILPDPCHQMNNTAKDICELDVFGDANGKLRSIIRFFRKSSYASHHLSAWRIILGVSKGLVSIGRTRFLTLYYAIQSLLPCVPIIVDLIKSGVIATTNTNHPLQWMKDKQAIRSFVDTLQQEAALLEPFARSVKCLESSLSTPADVCLYWLACQAKLNDMFTDSDQRNDLMLPEATISDVCAIVNSRFSEMIEGQDRRMYISTLFLDPFYLGSTLFRRKTINPLATIIVLPPMHQSPTSPNAIYPENMSHRLPDSDLCTNLPSYEHVGGYLGEILVHEINSGRAGEIFSSFNTAEDIVQEFRFQFMNYVRRCSPFDRYLGSATALIYWERISRHSDAQIIGYLARKLFSVVPNSMAEERTVSNFTKLNAPDRGRQKASTLVYMTQIKQHEQRLENAMGAKSKVAPTVRFCDLSEFVQHAGIIPMHRVSGSVADPEATSGVDEIEMVGEAADTWEEEAGFDEKIEQPMRGATNGFEVAEADGVNLHETLLLDMLNDEPVGKPVTREDNKPGSKASTVAGSSQSDTKYDHVIIHIIFYHHVFDVALQSLAGASDDLPLHKLEKCQTLQLVGERFMAAHPYNRQPNPAASLYSRALLAWGARRHHEYDHSFKQSNQSGRLDTMLWILQSRIDSLCEGVCTPSGNPKPGGRGSTDEIIRWSRMVAHHCIEALRYDETESPEYCEQASSLALKYAESASNLHVIDAITRILEQHIGGGVPLERGALDALWTSFAILLCCSLFHCSPPVAVRFLLRSVRASTVQPGDISYRGLALSLAAFAFSRQDYPGRPDHFLLNPVARVERAVDVILHYISHSNSWGSNNFVTYSLVSLGLLHLLSHSQLYDLQDDDFRAIHMLYPLPGFSVSHIYTLPVDFSFHSQTIGDIDRHISECPDVYTSEAHVLACAAALNLAYDFKQSAPTAKTYLFVVESIFHDSGNIGNPPGLALLDHLPFPSLSDELADSLSARRIVPLLAGFLNHESLDLQLISWSQLWLLVTILSNSGNSASAAHQALETELLNFTLLKNNLHKLEQVARALAEPFSMLLEGRLKDRWVHQIGDTYFCRILECMLQAENCSLSDPRWKMVKENLSHIPGRLRGLASFVCLDRS</sequence>
<feature type="transmembrane region" description="Helical" evidence="6">
    <location>
        <begin position="441"/>
        <end position="464"/>
    </location>
</feature>
<evidence type="ECO:0000256" key="4">
    <source>
        <dbReference type="ARBA" id="ARBA00023157"/>
    </source>
</evidence>
<keyword evidence="6" id="KW-1133">Transmembrane helix</keyword>
<keyword evidence="2" id="KW-0964">Secreted</keyword>
<evidence type="ECO:0000256" key="2">
    <source>
        <dbReference type="ARBA" id="ARBA00022525"/>
    </source>
</evidence>
<dbReference type="OrthoDB" id="3236755at2759"/>
<comment type="caution">
    <text evidence="9">The sequence shown here is derived from an EMBL/GenBank/DDBJ whole genome shotgun (WGS) entry which is preliminary data.</text>
</comment>
<accession>A0A5N5QDC7</accession>
<evidence type="ECO:0000256" key="6">
    <source>
        <dbReference type="SAM" id="Phobius"/>
    </source>
</evidence>
<dbReference type="InterPro" id="IPR008427">
    <property type="entry name" value="Extracellular_membr_CFEM_dom"/>
</dbReference>
<dbReference type="Pfam" id="PF20153">
    <property type="entry name" value="DUF6535"/>
    <property type="match status" value="1"/>
</dbReference>
<evidence type="ECO:0000256" key="1">
    <source>
        <dbReference type="ARBA" id="ARBA00004613"/>
    </source>
</evidence>
<dbReference type="Proteomes" id="UP000383932">
    <property type="component" value="Unassembled WGS sequence"/>
</dbReference>
<dbReference type="Pfam" id="PF05730">
    <property type="entry name" value="CFEM"/>
    <property type="match status" value="1"/>
</dbReference>
<dbReference type="PROSITE" id="PS52012">
    <property type="entry name" value="CFEM"/>
    <property type="match status" value="1"/>
</dbReference>
<evidence type="ECO:0000256" key="5">
    <source>
        <dbReference type="SAM" id="MobiDB-lite"/>
    </source>
</evidence>
<evidence type="ECO:0000256" key="3">
    <source>
        <dbReference type="ARBA" id="ARBA00022729"/>
    </source>
</evidence>
<keyword evidence="4" id="KW-1015">Disulfide bond</keyword>
<evidence type="ECO:0000313" key="10">
    <source>
        <dbReference type="Proteomes" id="UP000383932"/>
    </source>
</evidence>
<feature type="compositionally biased region" description="Polar residues" evidence="5">
    <location>
        <begin position="165"/>
        <end position="174"/>
    </location>
</feature>
<keyword evidence="6" id="KW-0812">Transmembrane</keyword>
<proteinExistence type="predicted"/>
<feature type="signal peptide" evidence="7">
    <location>
        <begin position="1"/>
        <end position="22"/>
    </location>
</feature>
<keyword evidence="10" id="KW-1185">Reference proteome</keyword>
<protein>
    <recommendedName>
        <fullName evidence="8">CFEM domain-containing protein</fullName>
    </recommendedName>
</protein>
<dbReference type="InterPro" id="IPR045338">
    <property type="entry name" value="DUF6535"/>
</dbReference>
<feature type="region of interest" description="Disordered" evidence="5">
    <location>
        <begin position="1519"/>
        <end position="1543"/>
    </location>
</feature>